<proteinExistence type="predicted"/>
<dbReference type="AlphaFoldDB" id="W4MHB5"/>
<dbReference type="PANTHER" id="PTHR46623:SF6">
    <property type="entry name" value="ALPHA_BETA-HYDROLASES SUPERFAMILY PROTEIN"/>
    <property type="match status" value="1"/>
</dbReference>
<dbReference type="Pfam" id="PF01738">
    <property type="entry name" value="DLH"/>
    <property type="match status" value="1"/>
</dbReference>
<dbReference type="PANTHER" id="PTHR46623">
    <property type="entry name" value="CARBOXYMETHYLENEBUTENOLIDASE-RELATED"/>
    <property type="match status" value="1"/>
</dbReference>
<dbReference type="HOGENOM" id="CLU_1105946_0_0_7"/>
<dbReference type="EMBL" id="AZHX01000006">
    <property type="protein sequence ID" value="ETX09321.1"/>
    <property type="molecule type" value="Genomic_DNA"/>
</dbReference>
<dbReference type="SUPFAM" id="SSF53474">
    <property type="entry name" value="alpha/beta-Hydrolases"/>
    <property type="match status" value="1"/>
</dbReference>
<dbReference type="GO" id="GO:0016787">
    <property type="term" value="F:hydrolase activity"/>
    <property type="evidence" value="ECO:0007669"/>
    <property type="project" value="InterPro"/>
</dbReference>
<sequence>MERDVPIVSGASAPSGTETFAVQWVNVVTPGEGTMLAAVARPSGAGPFPSVLLLHGSHGFAQEYVQLAQELAEGGLLAIAACWFQGGRGAGVRFITPIGCPEAPPMPEASSPEAMRTVDSLVQAARTLTGARPDRIGLFGHSRGGGAALTYSLQGGNVQAVVLNSTGYPTELSDLVSQAKAPMLMLHGTADSPDDGGSAATHVQMARDFEARLREGGKPVQAVYYEGGRHNSIFASLTQRHDEVQQILTFFHRYLHL</sequence>
<dbReference type="InterPro" id="IPR029058">
    <property type="entry name" value="AB_hydrolase_fold"/>
</dbReference>
<evidence type="ECO:0000259" key="1">
    <source>
        <dbReference type="Pfam" id="PF01738"/>
    </source>
</evidence>
<comment type="caution">
    <text evidence="2">The sequence shown here is derived from an EMBL/GenBank/DDBJ whole genome shotgun (WGS) entry which is preliminary data.</text>
</comment>
<keyword evidence="3" id="KW-1185">Reference proteome</keyword>
<protein>
    <recommendedName>
        <fullName evidence="1">Dienelactone hydrolase domain-containing protein</fullName>
    </recommendedName>
</protein>
<dbReference type="InterPro" id="IPR002925">
    <property type="entry name" value="Dienelactn_hydro"/>
</dbReference>
<dbReference type="InterPro" id="IPR051049">
    <property type="entry name" value="Dienelactone_hydrolase-like"/>
</dbReference>
<dbReference type="Proteomes" id="UP000019140">
    <property type="component" value="Unassembled WGS sequence"/>
</dbReference>
<name>W4MHB5_9BACT</name>
<evidence type="ECO:0000313" key="3">
    <source>
        <dbReference type="Proteomes" id="UP000019140"/>
    </source>
</evidence>
<dbReference type="Gene3D" id="3.40.50.1820">
    <property type="entry name" value="alpha/beta hydrolase"/>
    <property type="match status" value="1"/>
</dbReference>
<gene>
    <name evidence="2" type="ORF">ETSY2_00170</name>
</gene>
<reference evidence="2 3" key="1">
    <citation type="journal article" date="2014" name="Nature">
        <title>An environmental bacterial taxon with a large and distinct metabolic repertoire.</title>
        <authorList>
            <person name="Wilson M.C."/>
            <person name="Mori T."/>
            <person name="Ruckert C."/>
            <person name="Uria A.R."/>
            <person name="Helf M.J."/>
            <person name="Takada K."/>
            <person name="Gernert C."/>
            <person name="Steffens U.A."/>
            <person name="Heycke N."/>
            <person name="Schmitt S."/>
            <person name="Rinke C."/>
            <person name="Helfrich E.J."/>
            <person name="Brachmann A.O."/>
            <person name="Gurgui C."/>
            <person name="Wakimoto T."/>
            <person name="Kracht M."/>
            <person name="Crusemann M."/>
            <person name="Hentschel U."/>
            <person name="Abe I."/>
            <person name="Matsunaga S."/>
            <person name="Kalinowski J."/>
            <person name="Takeyama H."/>
            <person name="Piel J."/>
        </authorList>
    </citation>
    <scope>NUCLEOTIDE SEQUENCE [LARGE SCALE GENOMIC DNA]</scope>
    <source>
        <strain evidence="3">TSY2</strain>
    </source>
</reference>
<accession>W4MHB5</accession>
<organism evidence="2 3">
    <name type="scientific">Candidatus Entotheonella gemina</name>
    <dbReference type="NCBI Taxonomy" id="1429439"/>
    <lineage>
        <taxon>Bacteria</taxon>
        <taxon>Pseudomonadati</taxon>
        <taxon>Nitrospinota/Tectimicrobiota group</taxon>
        <taxon>Candidatus Tectimicrobiota</taxon>
        <taxon>Candidatus Entotheonellia</taxon>
        <taxon>Candidatus Entotheonellales</taxon>
        <taxon>Candidatus Entotheonellaceae</taxon>
        <taxon>Candidatus Entotheonella</taxon>
    </lineage>
</organism>
<feature type="domain" description="Dienelactone hydrolase" evidence="1">
    <location>
        <begin position="37"/>
        <end position="231"/>
    </location>
</feature>
<evidence type="ECO:0000313" key="2">
    <source>
        <dbReference type="EMBL" id="ETX09321.1"/>
    </source>
</evidence>